<dbReference type="InterPro" id="IPR002562">
    <property type="entry name" value="3'-5'_exonuclease_dom"/>
</dbReference>
<name>A0A151LW36_PLARE</name>
<accession>A0A151LW36</accession>
<proteinExistence type="predicted"/>
<keyword evidence="3" id="KW-0479">Metal-binding</keyword>
<dbReference type="InterPro" id="IPR036397">
    <property type="entry name" value="RNaseH_sf"/>
</dbReference>
<dbReference type="GO" id="GO:0006139">
    <property type="term" value="P:nucleobase-containing compound metabolic process"/>
    <property type="evidence" value="ECO:0007669"/>
    <property type="project" value="InterPro"/>
</dbReference>
<dbReference type="SUPFAM" id="SSF53098">
    <property type="entry name" value="Ribonuclease H-like"/>
    <property type="match status" value="1"/>
</dbReference>
<dbReference type="GO" id="GO:0046872">
    <property type="term" value="F:metal ion binding"/>
    <property type="evidence" value="ECO:0007669"/>
    <property type="project" value="UniProtKB-KW"/>
</dbReference>
<evidence type="ECO:0000256" key="5">
    <source>
        <dbReference type="ARBA" id="ARBA00022839"/>
    </source>
</evidence>
<comment type="caution">
    <text evidence="11">The sequence shown here is derived from an EMBL/GenBank/DDBJ whole genome shotgun (WGS) entry which is preliminary data.</text>
</comment>
<dbReference type="KEGG" id="prei:PRSY57_0103800"/>
<evidence type="ECO:0000256" key="4">
    <source>
        <dbReference type="ARBA" id="ARBA00022801"/>
    </source>
</evidence>
<evidence type="ECO:0000313" key="12">
    <source>
        <dbReference type="Proteomes" id="UP000076359"/>
    </source>
</evidence>
<dbReference type="GO" id="GO:0008408">
    <property type="term" value="F:3'-5' exonuclease activity"/>
    <property type="evidence" value="ECO:0007669"/>
    <property type="project" value="InterPro"/>
</dbReference>
<evidence type="ECO:0000256" key="1">
    <source>
        <dbReference type="ARBA" id="ARBA00004123"/>
    </source>
</evidence>
<feature type="domain" description="3'-5' exonuclease" evidence="10">
    <location>
        <begin position="107"/>
        <end position="270"/>
    </location>
</feature>
<keyword evidence="2" id="KW-0540">Nuclease</keyword>
<dbReference type="GeneID" id="24528897"/>
<organism evidence="11 12">
    <name type="scientific">Plasmodium reichenowi</name>
    <dbReference type="NCBI Taxonomy" id="5854"/>
    <lineage>
        <taxon>Eukaryota</taxon>
        <taxon>Sar</taxon>
        <taxon>Alveolata</taxon>
        <taxon>Apicomplexa</taxon>
        <taxon>Aconoidasida</taxon>
        <taxon>Haemosporida</taxon>
        <taxon>Plasmodiidae</taxon>
        <taxon>Plasmodium</taxon>
        <taxon>Plasmodium (Laverania)</taxon>
    </lineage>
</organism>
<dbReference type="Pfam" id="PF01612">
    <property type="entry name" value="DNA_pol_A_exo1"/>
    <property type="match status" value="1"/>
</dbReference>
<dbReference type="SMART" id="SM00474">
    <property type="entry name" value="35EXOc"/>
    <property type="match status" value="1"/>
</dbReference>
<evidence type="ECO:0000256" key="7">
    <source>
        <dbReference type="ARBA" id="ARBA00023242"/>
    </source>
</evidence>
<dbReference type="InterPro" id="IPR051132">
    <property type="entry name" value="3-5_Exonuclease_domain"/>
</dbReference>
<keyword evidence="7" id="KW-0539">Nucleus</keyword>
<reference evidence="11 12" key="1">
    <citation type="journal article" date="2016" name="Nat. Commun.">
        <title>Genomes of cryptic chimpanzee Plasmodium species reveal key evolutionary events leading to human malaria.</title>
        <authorList>
            <person name="Sundararaman S.A."/>
            <person name="Plenderleith L.J."/>
            <person name="Liu W."/>
            <person name="Loy D.E."/>
            <person name="Learn G.H."/>
            <person name="Li Y."/>
            <person name="Shaw K.S."/>
            <person name="Ayouba A."/>
            <person name="Peeters M."/>
            <person name="Speede S."/>
            <person name="Shaw G.M."/>
            <person name="Bushman F.D."/>
            <person name="Brisson D."/>
            <person name="Rayner J.C."/>
            <person name="Sharp P.M."/>
            <person name="Hahn B.H."/>
        </authorList>
    </citation>
    <scope>NUCLEOTIDE SEQUENCE [LARGE SCALE GENOMIC DNA]</scope>
    <source>
        <strain evidence="11 12">SY57</strain>
    </source>
</reference>
<dbReference type="PANTHER" id="PTHR13620:SF109">
    <property type="entry name" value="3'-5' EXONUCLEASE"/>
    <property type="match status" value="1"/>
</dbReference>
<dbReference type="PANTHER" id="PTHR13620">
    <property type="entry name" value="3-5 EXONUCLEASE"/>
    <property type="match status" value="1"/>
</dbReference>
<keyword evidence="4" id="KW-0378">Hydrolase</keyword>
<gene>
    <name evidence="11" type="ORF">PRSY57_0103800</name>
</gene>
<evidence type="ECO:0000256" key="6">
    <source>
        <dbReference type="ARBA" id="ARBA00022842"/>
    </source>
</evidence>
<dbReference type="Proteomes" id="UP000076359">
    <property type="component" value="Unassembled WGS sequence"/>
</dbReference>
<evidence type="ECO:0000256" key="9">
    <source>
        <dbReference type="ARBA" id="ARBA00042761"/>
    </source>
</evidence>
<comment type="subcellular location">
    <subcellularLocation>
        <location evidence="1">Nucleus</location>
    </subcellularLocation>
</comment>
<keyword evidence="5" id="KW-0269">Exonuclease</keyword>
<dbReference type="InterPro" id="IPR012337">
    <property type="entry name" value="RNaseH-like_sf"/>
</dbReference>
<dbReference type="EMBL" id="LVLA01000002">
    <property type="protein sequence ID" value="KYO03388.1"/>
    <property type="molecule type" value="Genomic_DNA"/>
</dbReference>
<sequence>MLKGIKHILNTSHIVSLDFSFGSRFYKSYFSCRRTYENNTYEQLKALKFPGLVIYVNKDNIEKYEENILKYFNTNVIGLDTEFIIDINEKENNNENRSISSYIKNGKDNNYINSQLINIFKKKKKNYAYNLCNNENNKILCLIQLCSSDLCFVFNIHKLNGHIPISVKNILENEEIIKVAHDIKNEKDMFLSNNIQIKNVFDLYNYAIDNIIYPPSLQSLVKIYLNKFLDKKFRLSNWLNYSLLQEQILYAAVDAYASRQIYFHLDENKKKCQSYILNYIIKENQIKSCHQNFNKYTYKKNDLNNENNIKIEEKNIQIEEKNIKIEENNIQNIEFINNTIHNQKKKNIYINNQHQNEYDSNIKQLQSLPTHSNQNKKNYEFVEKCKLQLINILKKEIHNKCTNMTNISFVQEMTFSNNTYKNILSLKHNQNNYNFIKFSSVNYDEEINSCYQILTYLDHRVCT</sequence>
<dbReference type="VEuPathDB" id="PlasmoDB:PRG01_0106300"/>
<dbReference type="AlphaFoldDB" id="A0A151LW36"/>
<protein>
    <recommendedName>
        <fullName evidence="8">3'-5' exonuclease</fullName>
    </recommendedName>
    <alternativeName>
        <fullName evidence="9">Werner Syndrome-like exonuclease</fullName>
    </alternativeName>
</protein>
<dbReference type="GO" id="GO:0003676">
    <property type="term" value="F:nucleic acid binding"/>
    <property type="evidence" value="ECO:0007669"/>
    <property type="project" value="InterPro"/>
</dbReference>
<dbReference type="RefSeq" id="XP_012760811.2">
    <property type="nucleotide sequence ID" value="XM_012905357.2"/>
</dbReference>
<evidence type="ECO:0000256" key="8">
    <source>
        <dbReference type="ARBA" id="ARBA00040531"/>
    </source>
</evidence>
<evidence type="ECO:0000256" key="2">
    <source>
        <dbReference type="ARBA" id="ARBA00022722"/>
    </source>
</evidence>
<dbReference type="CDD" id="cd06141">
    <property type="entry name" value="WRN_exo"/>
    <property type="match status" value="1"/>
</dbReference>
<keyword evidence="6" id="KW-0460">Magnesium</keyword>
<evidence type="ECO:0000256" key="3">
    <source>
        <dbReference type="ARBA" id="ARBA00022723"/>
    </source>
</evidence>
<dbReference type="VEuPathDB" id="PlasmoDB:PRCDC_0103800"/>
<dbReference type="Gene3D" id="3.30.420.10">
    <property type="entry name" value="Ribonuclease H-like superfamily/Ribonuclease H"/>
    <property type="match status" value="1"/>
</dbReference>
<dbReference type="GO" id="GO:0005634">
    <property type="term" value="C:nucleus"/>
    <property type="evidence" value="ECO:0007669"/>
    <property type="project" value="UniProtKB-SubCell"/>
</dbReference>
<evidence type="ECO:0000313" key="11">
    <source>
        <dbReference type="EMBL" id="KYO03388.1"/>
    </source>
</evidence>
<evidence type="ECO:0000259" key="10">
    <source>
        <dbReference type="SMART" id="SM00474"/>
    </source>
</evidence>